<evidence type="ECO:0000313" key="2">
    <source>
        <dbReference type="EMBL" id="JAH96459.1"/>
    </source>
</evidence>
<evidence type="ECO:0000256" key="1">
    <source>
        <dbReference type="SAM" id="MobiDB-lite"/>
    </source>
</evidence>
<protein>
    <submittedName>
        <fullName evidence="2">Uncharacterized protein</fullName>
    </submittedName>
</protein>
<reference evidence="2" key="2">
    <citation type="journal article" date="2015" name="Fish Shellfish Immunol.">
        <title>Early steps in the European eel (Anguilla anguilla)-Vibrio vulnificus interaction in the gills: Role of the RtxA13 toxin.</title>
        <authorList>
            <person name="Callol A."/>
            <person name="Pajuelo D."/>
            <person name="Ebbesson L."/>
            <person name="Teles M."/>
            <person name="MacKenzie S."/>
            <person name="Amaro C."/>
        </authorList>
    </citation>
    <scope>NUCLEOTIDE SEQUENCE</scope>
</reference>
<sequence>MLKWPNTITRQGEDEENRRKREGQSLLSSLNAKKEKFLQILSKLEPCARQYKTLREGREPKDGGLELTLTPECFTRVGVYVRSCFHAFQDTTVCFRGIHAEITTLTRCKAKTKRTQQLKHRHAVTHTRAHTYTH</sequence>
<organism evidence="2">
    <name type="scientific">Anguilla anguilla</name>
    <name type="common">European freshwater eel</name>
    <name type="synonym">Muraena anguilla</name>
    <dbReference type="NCBI Taxonomy" id="7936"/>
    <lineage>
        <taxon>Eukaryota</taxon>
        <taxon>Metazoa</taxon>
        <taxon>Chordata</taxon>
        <taxon>Craniata</taxon>
        <taxon>Vertebrata</taxon>
        <taxon>Euteleostomi</taxon>
        <taxon>Actinopterygii</taxon>
        <taxon>Neopterygii</taxon>
        <taxon>Teleostei</taxon>
        <taxon>Anguilliformes</taxon>
        <taxon>Anguillidae</taxon>
        <taxon>Anguilla</taxon>
    </lineage>
</organism>
<dbReference type="EMBL" id="GBXM01012118">
    <property type="protein sequence ID" value="JAH96459.1"/>
    <property type="molecule type" value="Transcribed_RNA"/>
</dbReference>
<reference evidence="2" key="1">
    <citation type="submission" date="2014-11" db="EMBL/GenBank/DDBJ databases">
        <authorList>
            <person name="Amaro Gonzalez C."/>
        </authorList>
    </citation>
    <scope>NUCLEOTIDE SEQUENCE</scope>
</reference>
<proteinExistence type="predicted"/>
<feature type="compositionally biased region" description="Polar residues" evidence="1">
    <location>
        <begin position="1"/>
        <end position="10"/>
    </location>
</feature>
<dbReference type="AlphaFoldDB" id="A0A0E9X1K3"/>
<feature type="region of interest" description="Disordered" evidence="1">
    <location>
        <begin position="1"/>
        <end position="26"/>
    </location>
</feature>
<name>A0A0E9X1K3_ANGAN</name>
<accession>A0A0E9X1K3</accession>